<keyword evidence="7" id="KW-0479">Metal-binding</keyword>
<dbReference type="GO" id="GO:0044038">
    <property type="term" value="P:cell wall macromolecule biosynthetic process"/>
    <property type="evidence" value="ECO:0007669"/>
    <property type="project" value="TreeGrafter"/>
</dbReference>
<dbReference type="eggNOG" id="COG0472">
    <property type="taxonomic scope" value="Bacteria"/>
</dbReference>
<dbReference type="Pfam" id="PF00953">
    <property type="entry name" value="Glycos_transf_4"/>
    <property type="match status" value="1"/>
</dbReference>
<sequence length="367" mass="38459">MRYLLVGAIGAVVTALAVPLVRVLALRVGAIDQPGGRHVHERATPTLGGLAMLVGVLVAFGAASMIGGFRAVFFDSSEPLGVALAATVICVLGAIDDVVDLSAPAKVATQVLAASILWYFGVTMFWFKVPFAGIVVLAPSMLPLLTAIWVVAMTNAINLIDGLDGLAAGIVAIASIAFGIYSLHLQALGQLPESSIGPVVAFVTAGVAIGFLPWNFNPARIFMGDAGAMLLGLLLAAATSVVGGRTANVSDQTFFFFAPLVIPFVILGVPMVDMVLAVLRRARHHQSVATPDNLHLHHRLREMGHGPRRAVAILWTWTAVLSAFALVPSFVPSLTAELPIVVVAAAVLLFTLLHPDLRRHSGTREGS</sequence>
<dbReference type="InterPro" id="IPR018480">
    <property type="entry name" value="PNAcMuramoyl-5peptid_Trfase_CS"/>
</dbReference>
<evidence type="ECO:0000256" key="8">
    <source>
        <dbReference type="SAM" id="Phobius"/>
    </source>
</evidence>
<keyword evidence="4 8" id="KW-0812">Transmembrane</keyword>
<dbReference type="GO" id="GO:0009103">
    <property type="term" value="P:lipopolysaccharide biosynthetic process"/>
    <property type="evidence" value="ECO:0007669"/>
    <property type="project" value="TreeGrafter"/>
</dbReference>
<feature type="transmembrane region" description="Helical" evidence="8">
    <location>
        <begin position="221"/>
        <end position="242"/>
    </location>
</feature>
<dbReference type="PROSITE" id="PS01348">
    <property type="entry name" value="MRAY_2"/>
    <property type="match status" value="1"/>
</dbReference>
<evidence type="ECO:0000256" key="3">
    <source>
        <dbReference type="ARBA" id="ARBA00022679"/>
    </source>
</evidence>
<organism evidence="9 10">
    <name type="scientific">Acidimicrobium ferrooxidans (strain DSM 10331 / JCM 15462 / NBRC 103882 / ICP)</name>
    <dbReference type="NCBI Taxonomy" id="525909"/>
    <lineage>
        <taxon>Bacteria</taxon>
        <taxon>Bacillati</taxon>
        <taxon>Actinomycetota</taxon>
        <taxon>Acidimicrobiia</taxon>
        <taxon>Acidimicrobiales</taxon>
        <taxon>Acidimicrobiaceae</taxon>
        <taxon>Acidimicrobium</taxon>
    </lineage>
</organism>
<name>C7M170_ACIFD</name>
<dbReference type="STRING" id="525909.Afer_1804"/>
<feature type="transmembrane region" description="Helical" evidence="8">
    <location>
        <begin position="165"/>
        <end position="183"/>
    </location>
</feature>
<keyword evidence="6 8" id="KW-0472">Membrane</keyword>
<dbReference type="RefSeq" id="WP_015799195.1">
    <property type="nucleotide sequence ID" value="NC_013124.1"/>
</dbReference>
<evidence type="ECO:0000256" key="1">
    <source>
        <dbReference type="ARBA" id="ARBA00004651"/>
    </source>
</evidence>
<protein>
    <submittedName>
        <fullName evidence="9">Glycosyl transferase family 4</fullName>
    </submittedName>
</protein>
<evidence type="ECO:0000256" key="4">
    <source>
        <dbReference type="ARBA" id="ARBA00022692"/>
    </source>
</evidence>
<keyword evidence="10" id="KW-1185">Reference proteome</keyword>
<evidence type="ECO:0000256" key="2">
    <source>
        <dbReference type="ARBA" id="ARBA00022475"/>
    </source>
</evidence>
<proteinExistence type="predicted"/>
<keyword evidence="5 8" id="KW-1133">Transmembrane helix</keyword>
<feature type="transmembrane region" description="Helical" evidence="8">
    <location>
        <begin position="195"/>
        <end position="214"/>
    </location>
</feature>
<feature type="transmembrane region" description="Helical" evidence="8">
    <location>
        <begin position="6"/>
        <end position="26"/>
    </location>
</feature>
<dbReference type="PANTHER" id="PTHR22926">
    <property type="entry name" value="PHOSPHO-N-ACETYLMURAMOYL-PENTAPEPTIDE-TRANSFERASE"/>
    <property type="match status" value="1"/>
</dbReference>
<feature type="transmembrane region" description="Helical" evidence="8">
    <location>
        <begin position="107"/>
        <end position="127"/>
    </location>
</feature>
<comment type="subcellular location">
    <subcellularLocation>
        <location evidence="1">Cell membrane</location>
        <topology evidence="1">Multi-pass membrane protein</topology>
    </subcellularLocation>
</comment>
<comment type="cofactor">
    <cofactor evidence="7">
        <name>Mg(2+)</name>
        <dbReference type="ChEBI" id="CHEBI:18420"/>
    </cofactor>
</comment>
<keyword evidence="3 9" id="KW-0808">Transferase</keyword>
<dbReference type="EMBL" id="CP001631">
    <property type="protein sequence ID" value="ACU54718.1"/>
    <property type="molecule type" value="Genomic_DNA"/>
</dbReference>
<dbReference type="AlphaFoldDB" id="C7M170"/>
<dbReference type="GO" id="GO:0071555">
    <property type="term" value="P:cell wall organization"/>
    <property type="evidence" value="ECO:0007669"/>
    <property type="project" value="TreeGrafter"/>
</dbReference>
<evidence type="ECO:0000256" key="6">
    <source>
        <dbReference type="ARBA" id="ARBA00023136"/>
    </source>
</evidence>
<dbReference type="GO" id="GO:0016780">
    <property type="term" value="F:phosphotransferase activity, for other substituted phosphate groups"/>
    <property type="evidence" value="ECO:0007669"/>
    <property type="project" value="InterPro"/>
</dbReference>
<feature type="binding site" evidence="7">
    <location>
        <position position="225"/>
    </location>
    <ligand>
        <name>Mg(2+)</name>
        <dbReference type="ChEBI" id="CHEBI:18420"/>
    </ligand>
</feature>
<dbReference type="OrthoDB" id="9783652at2"/>
<dbReference type="KEGG" id="afo:Afer_1804"/>
<evidence type="ECO:0000313" key="9">
    <source>
        <dbReference type="EMBL" id="ACU54718.1"/>
    </source>
</evidence>
<feature type="transmembrane region" description="Helical" evidence="8">
    <location>
        <begin position="310"/>
        <end position="330"/>
    </location>
</feature>
<dbReference type="GO" id="GO:0046872">
    <property type="term" value="F:metal ion binding"/>
    <property type="evidence" value="ECO:0007669"/>
    <property type="project" value="UniProtKB-KW"/>
</dbReference>
<feature type="transmembrane region" description="Helical" evidence="8">
    <location>
        <begin position="79"/>
        <end position="95"/>
    </location>
</feature>
<dbReference type="InterPro" id="IPR000715">
    <property type="entry name" value="Glycosyl_transferase_4"/>
</dbReference>
<feature type="transmembrane region" description="Helical" evidence="8">
    <location>
        <begin position="47"/>
        <end position="73"/>
    </location>
</feature>
<evidence type="ECO:0000313" key="10">
    <source>
        <dbReference type="Proteomes" id="UP000000771"/>
    </source>
</evidence>
<dbReference type="Proteomes" id="UP000000771">
    <property type="component" value="Chromosome"/>
</dbReference>
<evidence type="ECO:0000256" key="5">
    <source>
        <dbReference type="ARBA" id="ARBA00022989"/>
    </source>
</evidence>
<reference evidence="9 10" key="1">
    <citation type="journal article" date="2009" name="Stand. Genomic Sci.">
        <title>Complete genome sequence of Acidimicrobium ferrooxidans type strain (ICP).</title>
        <authorList>
            <person name="Clum A."/>
            <person name="Nolan M."/>
            <person name="Lang E."/>
            <person name="Glavina Del Rio T."/>
            <person name="Tice H."/>
            <person name="Copeland A."/>
            <person name="Cheng J.F."/>
            <person name="Lucas S."/>
            <person name="Chen F."/>
            <person name="Bruce D."/>
            <person name="Goodwin L."/>
            <person name="Pitluck S."/>
            <person name="Ivanova N."/>
            <person name="Mavrommatis K."/>
            <person name="Mikhailova N."/>
            <person name="Pati A."/>
            <person name="Chen A."/>
            <person name="Palaniappan K."/>
            <person name="Goker M."/>
            <person name="Spring S."/>
            <person name="Land M."/>
            <person name="Hauser L."/>
            <person name="Chang Y.J."/>
            <person name="Jeffries C.C."/>
            <person name="Chain P."/>
            <person name="Bristow J."/>
            <person name="Eisen J.A."/>
            <person name="Markowitz V."/>
            <person name="Hugenholtz P."/>
            <person name="Kyrpides N.C."/>
            <person name="Klenk H.P."/>
            <person name="Lapidus A."/>
        </authorList>
    </citation>
    <scope>NUCLEOTIDE SEQUENCE [LARGE SCALE GENOMIC DNA]</scope>
    <source>
        <strain evidence="10">DSM 10331 / JCM 15462 / NBRC 103882 / ICP</strain>
    </source>
</reference>
<keyword evidence="2" id="KW-1003">Cell membrane</keyword>
<keyword evidence="7" id="KW-0460">Magnesium</keyword>
<gene>
    <name evidence="9" type="ordered locus">Afer_1804</name>
</gene>
<feature type="transmembrane region" description="Helical" evidence="8">
    <location>
        <begin position="254"/>
        <end position="279"/>
    </location>
</feature>
<dbReference type="CDD" id="cd06853">
    <property type="entry name" value="GT_WecA_like"/>
    <property type="match status" value="1"/>
</dbReference>
<dbReference type="GO" id="GO:0005886">
    <property type="term" value="C:plasma membrane"/>
    <property type="evidence" value="ECO:0007669"/>
    <property type="project" value="UniProtKB-SubCell"/>
</dbReference>
<dbReference type="HOGENOM" id="CLU_023982_2_2_11"/>
<feature type="transmembrane region" description="Helical" evidence="8">
    <location>
        <begin position="336"/>
        <end position="354"/>
    </location>
</feature>
<feature type="binding site" evidence="7">
    <location>
        <position position="158"/>
    </location>
    <ligand>
        <name>Mg(2+)</name>
        <dbReference type="ChEBI" id="CHEBI:18420"/>
    </ligand>
</feature>
<dbReference type="PANTHER" id="PTHR22926:SF3">
    <property type="entry name" value="UNDECAPRENYL-PHOSPHATE ALPHA-N-ACETYLGLUCOSAMINYL 1-PHOSPHATE TRANSFERASE"/>
    <property type="match status" value="1"/>
</dbReference>
<feature type="transmembrane region" description="Helical" evidence="8">
    <location>
        <begin position="133"/>
        <end position="153"/>
    </location>
</feature>
<evidence type="ECO:0000256" key="7">
    <source>
        <dbReference type="PIRSR" id="PIRSR600715-1"/>
    </source>
</evidence>
<accession>C7M170</accession>